<accession>A0A3M7SQ03</accession>
<dbReference type="InterPro" id="IPR027417">
    <property type="entry name" value="P-loop_NTPase"/>
</dbReference>
<evidence type="ECO:0000313" key="2">
    <source>
        <dbReference type="EMBL" id="RNA37588.1"/>
    </source>
</evidence>
<dbReference type="AlphaFoldDB" id="A0A3M7SQ03"/>
<protein>
    <submittedName>
        <fullName evidence="2">AAA ATPase domain</fullName>
    </submittedName>
</protein>
<evidence type="ECO:0000313" key="3">
    <source>
        <dbReference type="Proteomes" id="UP000276133"/>
    </source>
</evidence>
<organism evidence="2 3">
    <name type="scientific">Brachionus plicatilis</name>
    <name type="common">Marine rotifer</name>
    <name type="synonym">Brachionus muelleri</name>
    <dbReference type="NCBI Taxonomy" id="10195"/>
    <lineage>
        <taxon>Eukaryota</taxon>
        <taxon>Metazoa</taxon>
        <taxon>Spiralia</taxon>
        <taxon>Gnathifera</taxon>
        <taxon>Rotifera</taxon>
        <taxon>Eurotatoria</taxon>
        <taxon>Monogononta</taxon>
        <taxon>Pseudotrocha</taxon>
        <taxon>Ploima</taxon>
        <taxon>Brachionidae</taxon>
        <taxon>Brachionus</taxon>
    </lineage>
</organism>
<dbReference type="EMBL" id="REGN01001022">
    <property type="protein sequence ID" value="RNA37588.1"/>
    <property type="molecule type" value="Genomic_DNA"/>
</dbReference>
<dbReference type="InterPro" id="IPR003959">
    <property type="entry name" value="ATPase_AAA_core"/>
</dbReference>
<keyword evidence="3" id="KW-1185">Reference proteome</keyword>
<dbReference type="Pfam" id="PF13304">
    <property type="entry name" value="AAA_21"/>
    <property type="match status" value="1"/>
</dbReference>
<dbReference type="SUPFAM" id="SSF52540">
    <property type="entry name" value="P-loop containing nucleoside triphosphate hydrolases"/>
    <property type="match status" value="1"/>
</dbReference>
<evidence type="ECO:0000259" key="1">
    <source>
        <dbReference type="Pfam" id="PF13304"/>
    </source>
</evidence>
<dbReference type="Proteomes" id="UP000276133">
    <property type="component" value="Unassembled WGS sequence"/>
</dbReference>
<dbReference type="GO" id="GO:0016887">
    <property type="term" value="F:ATP hydrolysis activity"/>
    <property type="evidence" value="ECO:0007669"/>
    <property type="project" value="InterPro"/>
</dbReference>
<comment type="caution">
    <text evidence="2">The sequence shown here is derived from an EMBL/GenBank/DDBJ whole genome shotgun (WGS) entry which is preliminary data.</text>
</comment>
<sequence length="415" mass="48880">MENLLDYFGEFSWVNIPNFCLITKGITFSNGDSNVQDVSNGIKCYLIHFDGNFSDLKGERYDEDPRNINKIHKEMQSDFKKIENYDENDFCLRIKGLIKFISENFNDQLENLNDKLKDSTLFGSSIEIIKSDENISSVEFKSDIHLENCDILNYSIEKDENEMLKVKILFKDNNQNEKNYTKKFYPDESNIEKVEVEYLVAKNQKNIKINQLSCGEQIILYLKLWSIIANDVTLKKKFKSDILKNRDILLLLDEPDSFLNPNIVERLDIQVIMTTHNPVTISFVKQFTSLNNIFCLCLNNQKMEIDKCENKENFSKLIHNELNSNLISIHQPFKFVFVEGKDSEFYEYYYEKIRAFDLLIIKTNCQIIFRPVHEKSKSNCHQVRKNIEIMINSISESLKSVDQERWKRKLCSRSN</sequence>
<name>A0A3M7SQ03_BRAPC</name>
<dbReference type="Gene3D" id="3.40.50.300">
    <property type="entry name" value="P-loop containing nucleotide triphosphate hydrolases"/>
    <property type="match status" value="1"/>
</dbReference>
<feature type="domain" description="ATPase AAA-type core" evidence="1">
    <location>
        <begin position="124"/>
        <end position="281"/>
    </location>
</feature>
<reference evidence="2 3" key="1">
    <citation type="journal article" date="2018" name="Sci. Rep.">
        <title>Genomic signatures of local adaptation to the degree of environmental predictability in rotifers.</title>
        <authorList>
            <person name="Franch-Gras L."/>
            <person name="Hahn C."/>
            <person name="Garcia-Roger E.M."/>
            <person name="Carmona M.J."/>
            <person name="Serra M."/>
            <person name="Gomez A."/>
        </authorList>
    </citation>
    <scope>NUCLEOTIDE SEQUENCE [LARGE SCALE GENOMIC DNA]</scope>
    <source>
        <strain evidence="2">HYR1</strain>
    </source>
</reference>
<proteinExistence type="predicted"/>
<dbReference type="OrthoDB" id="10639707at2759"/>
<dbReference type="GO" id="GO:0005524">
    <property type="term" value="F:ATP binding"/>
    <property type="evidence" value="ECO:0007669"/>
    <property type="project" value="InterPro"/>
</dbReference>
<gene>
    <name evidence="2" type="ORF">BpHYR1_049068</name>
</gene>